<dbReference type="Proteomes" id="UP000011863">
    <property type="component" value="Chromosome"/>
</dbReference>
<reference evidence="1 2" key="1">
    <citation type="journal article" date="2013" name="Int. J. Syst. Evol. Microbiol.">
        <title>Ilumatobacter nonamiense sp. nov. and Ilumatobacter coccineum sp. nov., isolated from seashore sand.</title>
        <authorList>
            <person name="Matsumoto A."/>
            <person name="Kasai H."/>
            <person name="Matsuo Y."/>
            <person name="Shizuri Y."/>
            <person name="Ichikawa N."/>
            <person name="Fujita N."/>
            <person name="Omura S."/>
            <person name="Takahashi Y."/>
        </authorList>
    </citation>
    <scope>NUCLEOTIDE SEQUENCE [LARGE SCALE GENOMIC DNA]</scope>
    <source>
        <strain evidence="2">NBRC 103263 / KCTC 29153 / YM16-304</strain>
    </source>
</reference>
<name>A0A6C7EGQ5_ILUCY</name>
<gene>
    <name evidence="1" type="ORF">YM304_38510</name>
</gene>
<dbReference type="EMBL" id="AP012057">
    <property type="protein sequence ID" value="BAN04165.1"/>
    <property type="molecule type" value="Genomic_DNA"/>
</dbReference>
<organism evidence="1 2">
    <name type="scientific">Ilumatobacter coccineus (strain NBRC 103263 / KCTC 29153 / YM16-304)</name>
    <dbReference type="NCBI Taxonomy" id="1313172"/>
    <lineage>
        <taxon>Bacteria</taxon>
        <taxon>Bacillati</taxon>
        <taxon>Actinomycetota</taxon>
        <taxon>Acidimicrobiia</taxon>
        <taxon>Acidimicrobiales</taxon>
        <taxon>Ilumatobacteraceae</taxon>
        <taxon>Ilumatobacter</taxon>
    </lineage>
</organism>
<evidence type="ECO:0000313" key="1">
    <source>
        <dbReference type="EMBL" id="BAN04165.1"/>
    </source>
</evidence>
<dbReference type="KEGG" id="aym:YM304_38510"/>
<proteinExistence type="predicted"/>
<evidence type="ECO:0000313" key="2">
    <source>
        <dbReference type="Proteomes" id="UP000011863"/>
    </source>
</evidence>
<dbReference type="AlphaFoldDB" id="A0A6C7EGQ5"/>
<sequence length="110" mass="11728">MFAWSPCADWRATKNTTRKDEPMVTTLMHTPTRKRFVPRAPKMSFSMSSKPSVVSPAASHVAFPASAAAASTTTTAPTNRWLGGFDGLGCGDAHAYGTKRILPGRLGGMT</sequence>
<accession>A0A6C7EGQ5</accession>
<keyword evidence="2" id="KW-1185">Reference proteome</keyword>
<protein>
    <submittedName>
        <fullName evidence="1">Uncharacterized protein</fullName>
    </submittedName>
</protein>